<evidence type="ECO:0000313" key="2">
    <source>
        <dbReference type="EMBL" id="EFJ20640.1"/>
    </source>
</evidence>
<dbReference type="InParanoid" id="D8R573"/>
<proteinExistence type="predicted"/>
<dbReference type="AlphaFoldDB" id="D8R573"/>
<evidence type="ECO:0000256" key="1">
    <source>
        <dbReference type="SAM" id="MobiDB-lite"/>
    </source>
</evidence>
<feature type="compositionally biased region" description="Basic and acidic residues" evidence="1">
    <location>
        <begin position="56"/>
        <end position="66"/>
    </location>
</feature>
<dbReference type="KEGG" id="smo:SELMODRAFT_417836"/>
<evidence type="ECO:0000313" key="3">
    <source>
        <dbReference type="EMBL" id="EFJ32793.1"/>
    </source>
</evidence>
<name>D8R573_SELML</name>
<protein>
    <submittedName>
        <fullName evidence="3">Uncharacterized protein</fullName>
    </submittedName>
</protein>
<feature type="region of interest" description="Disordered" evidence="1">
    <location>
        <begin position="47"/>
        <end position="74"/>
    </location>
</feature>
<dbReference type="EMBL" id="GL377601">
    <property type="protein sequence ID" value="EFJ20640.1"/>
    <property type="molecule type" value="Genomic_DNA"/>
</dbReference>
<dbReference type="Gramene" id="EFJ32793">
    <property type="protein sequence ID" value="EFJ32793"/>
    <property type="gene ID" value="SELMODRAFT_407923"/>
</dbReference>
<sequence>MEGSHKDIGEILLTARSKLHENYKMYSNLSISSQNAQHYMVITNDGGTVQVQPKGSNDKKGQLEKYQDDEEEPVDVKGEILEQNDEYVLVVKNTGKVYVQLDDEDKQEIKGLPW</sequence>
<dbReference type="Gramene" id="EFJ20640">
    <property type="protein sequence ID" value="EFJ20640"/>
    <property type="gene ID" value="SELMODRAFT_417836"/>
</dbReference>
<dbReference type="Proteomes" id="UP000001514">
    <property type="component" value="Unassembled WGS sequence"/>
</dbReference>
<dbReference type="KEGG" id="smo:SELMODRAFT_407923"/>
<dbReference type="EMBL" id="GL377572">
    <property type="protein sequence ID" value="EFJ32793.1"/>
    <property type="molecule type" value="Genomic_DNA"/>
</dbReference>
<organism evidence="4">
    <name type="scientific">Selaginella moellendorffii</name>
    <name type="common">Spikemoss</name>
    <dbReference type="NCBI Taxonomy" id="88036"/>
    <lineage>
        <taxon>Eukaryota</taxon>
        <taxon>Viridiplantae</taxon>
        <taxon>Streptophyta</taxon>
        <taxon>Embryophyta</taxon>
        <taxon>Tracheophyta</taxon>
        <taxon>Lycopodiopsida</taxon>
        <taxon>Selaginellales</taxon>
        <taxon>Selaginellaceae</taxon>
        <taxon>Selaginella</taxon>
    </lineage>
</organism>
<reference evidence="3 4" key="1">
    <citation type="journal article" date="2011" name="Science">
        <title>The Selaginella genome identifies genetic changes associated with the evolution of vascular plants.</title>
        <authorList>
            <person name="Banks J.A."/>
            <person name="Nishiyama T."/>
            <person name="Hasebe M."/>
            <person name="Bowman J.L."/>
            <person name="Gribskov M."/>
            <person name="dePamphilis C."/>
            <person name="Albert V.A."/>
            <person name="Aono N."/>
            <person name="Aoyama T."/>
            <person name="Ambrose B.A."/>
            <person name="Ashton N.W."/>
            <person name="Axtell M.J."/>
            <person name="Barker E."/>
            <person name="Barker M.S."/>
            <person name="Bennetzen J.L."/>
            <person name="Bonawitz N.D."/>
            <person name="Chapple C."/>
            <person name="Cheng C."/>
            <person name="Correa L.G."/>
            <person name="Dacre M."/>
            <person name="DeBarry J."/>
            <person name="Dreyer I."/>
            <person name="Elias M."/>
            <person name="Engstrom E.M."/>
            <person name="Estelle M."/>
            <person name="Feng L."/>
            <person name="Finet C."/>
            <person name="Floyd S.K."/>
            <person name="Frommer W.B."/>
            <person name="Fujita T."/>
            <person name="Gramzow L."/>
            <person name="Gutensohn M."/>
            <person name="Harholt J."/>
            <person name="Hattori M."/>
            <person name="Heyl A."/>
            <person name="Hirai T."/>
            <person name="Hiwatashi Y."/>
            <person name="Ishikawa M."/>
            <person name="Iwata M."/>
            <person name="Karol K.G."/>
            <person name="Koehler B."/>
            <person name="Kolukisaoglu U."/>
            <person name="Kubo M."/>
            <person name="Kurata T."/>
            <person name="Lalonde S."/>
            <person name="Li K."/>
            <person name="Li Y."/>
            <person name="Litt A."/>
            <person name="Lyons E."/>
            <person name="Manning G."/>
            <person name="Maruyama T."/>
            <person name="Michael T.P."/>
            <person name="Mikami K."/>
            <person name="Miyazaki S."/>
            <person name="Morinaga S."/>
            <person name="Murata T."/>
            <person name="Mueller-Roeber B."/>
            <person name="Nelson D.R."/>
            <person name="Obara M."/>
            <person name="Oguri Y."/>
            <person name="Olmstead R.G."/>
            <person name="Onodera N."/>
            <person name="Petersen B.L."/>
            <person name="Pils B."/>
            <person name="Prigge M."/>
            <person name="Rensing S.A."/>
            <person name="Riano-Pachon D.M."/>
            <person name="Roberts A.W."/>
            <person name="Sato Y."/>
            <person name="Scheller H.V."/>
            <person name="Schulz B."/>
            <person name="Schulz C."/>
            <person name="Shakirov E.V."/>
            <person name="Shibagaki N."/>
            <person name="Shinohara N."/>
            <person name="Shippen D.E."/>
            <person name="Soerensen I."/>
            <person name="Sotooka R."/>
            <person name="Sugimoto N."/>
            <person name="Sugita M."/>
            <person name="Sumikawa N."/>
            <person name="Tanurdzic M."/>
            <person name="Theissen G."/>
            <person name="Ulvskov P."/>
            <person name="Wakazuki S."/>
            <person name="Weng J.K."/>
            <person name="Willats W.W."/>
            <person name="Wipf D."/>
            <person name="Wolf P.G."/>
            <person name="Yang L."/>
            <person name="Zimmer A.D."/>
            <person name="Zhu Q."/>
            <person name="Mitros T."/>
            <person name="Hellsten U."/>
            <person name="Loque D."/>
            <person name="Otillar R."/>
            <person name="Salamov A."/>
            <person name="Schmutz J."/>
            <person name="Shapiro H."/>
            <person name="Lindquist E."/>
            <person name="Lucas S."/>
            <person name="Rokhsar D."/>
            <person name="Grigoriev I.V."/>
        </authorList>
    </citation>
    <scope>NUCLEOTIDE SEQUENCE [LARGE SCALE GENOMIC DNA]</scope>
</reference>
<dbReference type="HOGENOM" id="CLU_2125381_0_0_1"/>
<keyword evidence="4" id="KW-1185">Reference proteome</keyword>
<gene>
    <name evidence="3" type="ORF">SELMODRAFT_407923</name>
    <name evidence="2" type="ORF">SELMODRAFT_417836</name>
</gene>
<accession>D8R573</accession>
<evidence type="ECO:0000313" key="4">
    <source>
        <dbReference type="Proteomes" id="UP000001514"/>
    </source>
</evidence>